<name>A0A4R2RF98_9RHOB</name>
<feature type="domain" description="Peptidase metallopeptidase" evidence="5">
    <location>
        <begin position="185"/>
        <end position="329"/>
    </location>
</feature>
<dbReference type="Pfam" id="PF00353">
    <property type="entry name" value="HemolysinCabind"/>
    <property type="match status" value="5"/>
</dbReference>
<dbReference type="SUPFAM" id="SSF55486">
    <property type="entry name" value="Metalloproteases ('zincins'), catalytic domain"/>
    <property type="match status" value="1"/>
</dbReference>
<dbReference type="PANTHER" id="PTHR38340">
    <property type="entry name" value="S-LAYER PROTEIN"/>
    <property type="match status" value="1"/>
</dbReference>
<gene>
    <name evidence="6" type="ORF">EV663_1044</name>
</gene>
<dbReference type="InterPro" id="IPR001343">
    <property type="entry name" value="Hemolysn_Ca-bd"/>
</dbReference>
<dbReference type="GO" id="GO:0006508">
    <property type="term" value="P:proteolysis"/>
    <property type="evidence" value="ECO:0007669"/>
    <property type="project" value="InterPro"/>
</dbReference>
<reference evidence="6 7" key="1">
    <citation type="submission" date="2019-03" db="EMBL/GenBank/DDBJ databases">
        <title>Genomic Encyclopedia of Type Strains, Phase IV (KMG-IV): sequencing the most valuable type-strain genomes for metagenomic binning, comparative biology and taxonomic classification.</title>
        <authorList>
            <person name="Goeker M."/>
        </authorList>
    </citation>
    <scope>NUCLEOTIDE SEQUENCE [LARGE SCALE GENOMIC DNA]</scope>
    <source>
        <strain evidence="6 7">DSM 24766</strain>
    </source>
</reference>
<protein>
    <submittedName>
        <fullName evidence="6">Serralysin</fullName>
    </submittedName>
</protein>
<dbReference type="InterPro" id="IPR050557">
    <property type="entry name" value="RTX_toxin/Mannuronan_C5-epim"/>
</dbReference>
<comment type="subcellular location">
    <subcellularLocation>
        <location evidence="1">Secreted</location>
    </subcellularLocation>
</comment>
<proteinExistence type="inferred from homology"/>
<dbReference type="GO" id="GO:0008237">
    <property type="term" value="F:metallopeptidase activity"/>
    <property type="evidence" value="ECO:0007669"/>
    <property type="project" value="InterPro"/>
</dbReference>
<dbReference type="GO" id="GO:0005576">
    <property type="term" value="C:extracellular region"/>
    <property type="evidence" value="ECO:0007669"/>
    <property type="project" value="UniProtKB-SubCell"/>
</dbReference>
<accession>A0A4R2RF98</accession>
<comment type="caution">
    <text evidence="6">The sequence shown here is derived from an EMBL/GenBank/DDBJ whole genome shotgun (WGS) entry which is preliminary data.</text>
</comment>
<dbReference type="RefSeq" id="WP_165910141.1">
    <property type="nucleotide sequence ID" value="NZ_SLXU01000004.1"/>
</dbReference>
<evidence type="ECO:0000256" key="3">
    <source>
        <dbReference type="ARBA" id="ARBA00022525"/>
    </source>
</evidence>
<dbReference type="Gene3D" id="2.150.10.10">
    <property type="entry name" value="Serralysin-like metalloprotease, C-terminal"/>
    <property type="match status" value="4"/>
</dbReference>
<dbReference type="InterPro" id="IPR018511">
    <property type="entry name" value="Hemolysin-typ_Ca-bd_CS"/>
</dbReference>
<dbReference type="Gene3D" id="3.40.390.10">
    <property type="entry name" value="Collagenase (Catalytic Domain)"/>
    <property type="match status" value="1"/>
</dbReference>
<dbReference type="Gene3D" id="2.60.120.380">
    <property type="match status" value="1"/>
</dbReference>
<evidence type="ECO:0000259" key="5">
    <source>
        <dbReference type="SMART" id="SM00235"/>
    </source>
</evidence>
<dbReference type="SUPFAM" id="SSF51120">
    <property type="entry name" value="beta-Roll"/>
    <property type="match status" value="3"/>
</dbReference>
<dbReference type="Proteomes" id="UP000295050">
    <property type="component" value="Unassembled WGS sequence"/>
</dbReference>
<evidence type="ECO:0000313" key="7">
    <source>
        <dbReference type="Proteomes" id="UP000295050"/>
    </source>
</evidence>
<evidence type="ECO:0000256" key="1">
    <source>
        <dbReference type="ARBA" id="ARBA00004613"/>
    </source>
</evidence>
<dbReference type="PRINTS" id="PR00313">
    <property type="entry name" value="CABNDNGRPT"/>
</dbReference>
<evidence type="ECO:0000256" key="2">
    <source>
        <dbReference type="ARBA" id="ARBA00009490"/>
    </source>
</evidence>
<organism evidence="6 7">
    <name type="scientific">Rhodovulum bhavnagarense</name>
    <dbReference type="NCBI Taxonomy" id="992286"/>
    <lineage>
        <taxon>Bacteria</taxon>
        <taxon>Pseudomonadati</taxon>
        <taxon>Pseudomonadota</taxon>
        <taxon>Alphaproteobacteria</taxon>
        <taxon>Rhodobacterales</taxon>
        <taxon>Paracoccaceae</taxon>
        <taxon>Rhodovulum</taxon>
    </lineage>
</organism>
<dbReference type="InterPro" id="IPR006026">
    <property type="entry name" value="Peptidase_Metallo"/>
</dbReference>
<evidence type="ECO:0000313" key="6">
    <source>
        <dbReference type="EMBL" id="TCP61553.1"/>
    </source>
</evidence>
<dbReference type="SMART" id="SM00235">
    <property type="entry name" value="ZnMc"/>
    <property type="match status" value="1"/>
</dbReference>
<dbReference type="InterPro" id="IPR007280">
    <property type="entry name" value="Peptidase_C_arc/bac"/>
</dbReference>
<dbReference type="PROSITE" id="PS00330">
    <property type="entry name" value="HEMOLYSIN_CALCIUM"/>
    <property type="match status" value="2"/>
</dbReference>
<dbReference type="AlphaFoldDB" id="A0A4R2RF98"/>
<feature type="region of interest" description="Disordered" evidence="4">
    <location>
        <begin position="588"/>
        <end position="635"/>
    </location>
</feature>
<dbReference type="InterPro" id="IPR024079">
    <property type="entry name" value="MetalloPept_cat_dom_sf"/>
</dbReference>
<dbReference type="PANTHER" id="PTHR38340:SF1">
    <property type="entry name" value="S-LAYER PROTEIN"/>
    <property type="match status" value="1"/>
</dbReference>
<dbReference type="GO" id="GO:0008270">
    <property type="term" value="F:zinc ion binding"/>
    <property type="evidence" value="ECO:0007669"/>
    <property type="project" value="InterPro"/>
</dbReference>
<evidence type="ECO:0000256" key="4">
    <source>
        <dbReference type="SAM" id="MobiDB-lite"/>
    </source>
</evidence>
<dbReference type="EMBL" id="SLXU01000004">
    <property type="protein sequence ID" value="TCP61553.1"/>
    <property type="molecule type" value="Genomic_DNA"/>
</dbReference>
<sequence>MCELCVSLDVNLALVAAGEPVAYPAAPLTSSALGTALTVIPASQTEDADAASGTMTAYAMQVDDVFAGTIAASGDTDWVAIELVAGQSYVFTQWGVGGSADGLRDTKLSLYDSSGSVLATNDDIAEQWGTLFSAIQFTAPATGTYYLEAGAYLNRTGDYHLMAADALYSVEQAATYLIEVDWGSPAPIHFATETVYVNITELQPDAQQLARWALEEWAIATGLTFVETDDPDLTNIMYVDDDPGAFAGPQEYDPVTGINTYSEVNIGNQWVNYYGTTVDSYSYQTYLHETGHALGLGHLGPYDGTATFGVDNLIANDSTIMSVMSYFDPPQNPNVEGEVLSILTPMRADLAAVHAVYGQPEAYAGDTVWGAGSNVGGWMGDLFAILFDGAPQDGAFYEGEAVALTLFDTGGTDLVDLSTVTADQRIDLTPGAVSDIGGVVSALSIDITTIIENARGGSGHDAITGNAADNILEGGAGDDTIMGGAGIDTAVLAVASGDVTADISGASIIVSSALGSDMFTSVEFFAFDDMTLSAAELLGGQVPVEPMAGTEGNDTLTGTAGADVITGFGGDDALFGLGGDDTIDGGAGNDNIGAGDGADSVTGGDGDDSIGGGTGNDTLYGEGGDDFMGGGMDDDYLSGGTGNDVVNGGAGDDVLYGDDGNDTMGASLGADTVYGGEGNDDIGGGAGTDYIEGGAGNDSVGGGEGDDTIYGGGGDDFLAGGGRHDVIRGGDGDDTINGGDGNDTMSGGAGADQFNFNFDAFTAPRVDVIEDFEIGVDSFLMIGVDGGLSSLYLGNILGGIRIGYEDHVIEVMGDGLSVQTLEVDDFTFV</sequence>
<dbReference type="InterPro" id="IPR034033">
    <property type="entry name" value="Serralysin-like"/>
</dbReference>
<dbReference type="GO" id="GO:0005509">
    <property type="term" value="F:calcium ion binding"/>
    <property type="evidence" value="ECO:0007669"/>
    <property type="project" value="InterPro"/>
</dbReference>
<dbReference type="InterPro" id="IPR011049">
    <property type="entry name" value="Serralysin-like_metalloprot_C"/>
</dbReference>
<comment type="similarity">
    <text evidence="2">Belongs to the peptidase M10B family.</text>
</comment>
<dbReference type="Pfam" id="PF04151">
    <property type="entry name" value="PPC"/>
    <property type="match status" value="1"/>
</dbReference>
<feature type="compositionally biased region" description="Low complexity" evidence="4">
    <location>
        <begin position="589"/>
        <end position="602"/>
    </location>
</feature>
<keyword evidence="3" id="KW-0964">Secreted</keyword>
<keyword evidence="7" id="KW-1185">Reference proteome</keyword>
<dbReference type="CDD" id="cd04277">
    <property type="entry name" value="ZnMc_serralysin_like"/>
    <property type="match status" value="1"/>
</dbReference>